<evidence type="ECO:0000313" key="2">
    <source>
        <dbReference type="EMBL" id="MFC4427296.1"/>
    </source>
</evidence>
<dbReference type="GO" id="GO:0016787">
    <property type="term" value="F:hydrolase activity"/>
    <property type="evidence" value="ECO:0007669"/>
    <property type="project" value="UniProtKB-KW"/>
</dbReference>
<dbReference type="RefSeq" id="WP_380040638.1">
    <property type="nucleotide sequence ID" value="NZ_JBHSEH010000020.1"/>
</dbReference>
<feature type="domain" description="Beta-lactamase-related" evidence="1">
    <location>
        <begin position="35"/>
        <end position="297"/>
    </location>
</feature>
<dbReference type="Proteomes" id="UP001595998">
    <property type="component" value="Unassembled WGS sequence"/>
</dbReference>
<dbReference type="InterPro" id="IPR012338">
    <property type="entry name" value="Beta-lactam/transpept-like"/>
</dbReference>
<proteinExistence type="predicted"/>
<keyword evidence="2" id="KW-0378">Hydrolase</keyword>
<name>A0ABV8XQW9_9DEIO</name>
<dbReference type="Gene3D" id="3.40.710.10">
    <property type="entry name" value="DD-peptidase/beta-lactamase superfamily"/>
    <property type="match status" value="1"/>
</dbReference>
<dbReference type="EC" id="3.-.-.-" evidence="2"/>
<protein>
    <submittedName>
        <fullName evidence="2">Serine hydrolase domain-containing protein</fullName>
        <ecNumber evidence="2">3.-.-.-</ecNumber>
    </submittedName>
</protein>
<dbReference type="PANTHER" id="PTHR43283">
    <property type="entry name" value="BETA-LACTAMASE-RELATED"/>
    <property type="match status" value="1"/>
</dbReference>
<dbReference type="EMBL" id="JBHSEH010000020">
    <property type="protein sequence ID" value="MFC4427296.1"/>
    <property type="molecule type" value="Genomic_DNA"/>
</dbReference>
<reference evidence="3" key="1">
    <citation type="journal article" date="2019" name="Int. J. Syst. Evol. Microbiol.">
        <title>The Global Catalogue of Microorganisms (GCM) 10K type strain sequencing project: providing services to taxonomists for standard genome sequencing and annotation.</title>
        <authorList>
            <consortium name="The Broad Institute Genomics Platform"/>
            <consortium name="The Broad Institute Genome Sequencing Center for Infectious Disease"/>
            <person name="Wu L."/>
            <person name="Ma J."/>
        </authorList>
    </citation>
    <scope>NUCLEOTIDE SEQUENCE [LARGE SCALE GENOMIC DNA]</scope>
    <source>
        <strain evidence="3">CCUG 56029</strain>
    </source>
</reference>
<dbReference type="InterPro" id="IPR001466">
    <property type="entry name" value="Beta-lactam-related"/>
</dbReference>
<accession>A0ABV8XQW9</accession>
<dbReference type="Pfam" id="PF00144">
    <property type="entry name" value="Beta-lactamase"/>
    <property type="match status" value="1"/>
</dbReference>
<organism evidence="2 3">
    <name type="scientific">Deinococcus navajonensis</name>
    <dbReference type="NCBI Taxonomy" id="309884"/>
    <lineage>
        <taxon>Bacteria</taxon>
        <taxon>Thermotogati</taxon>
        <taxon>Deinococcota</taxon>
        <taxon>Deinococci</taxon>
        <taxon>Deinococcales</taxon>
        <taxon>Deinococcaceae</taxon>
        <taxon>Deinococcus</taxon>
    </lineage>
</organism>
<gene>
    <name evidence="2" type="ORF">ACFOZ9_13855</name>
</gene>
<keyword evidence="3" id="KW-1185">Reference proteome</keyword>
<evidence type="ECO:0000259" key="1">
    <source>
        <dbReference type="Pfam" id="PF00144"/>
    </source>
</evidence>
<evidence type="ECO:0000313" key="3">
    <source>
        <dbReference type="Proteomes" id="UP001595998"/>
    </source>
</evidence>
<dbReference type="InterPro" id="IPR050789">
    <property type="entry name" value="Diverse_Enzym_Activities"/>
</dbReference>
<dbReference type="SUPFAM" id="SSF56601">
    <property type="entry name" value="beta-lactamase/transpeptidase-like"/>
    <property type="match status" value="1"/>
</dbReference>
<dbReference type="PANTHER" id="PTHR43283:SF7">
    <property type="entry name" value="BETA-LACTAMASE-RELATED DOMAIN-CONTAINING PROTEIN"/>
    <property type="match status" value="1"/>
</dbReference>
<sequence length="320" mass="34443">MTGPAWVSPSVGGAALARLKQLDEAVARDLPDVTSLLASRGGQLIFERYFHGTPDEPRELQSVSKSVLALLVGRALHLGRLTSLDQPALALLGREEVPEDARWSAVTLRHLMTMTAGLPSELTDPAYDDAWLASADPVAFVLARPLLEAPGGTFRYSNAGAHLLGAVLASAVGQPLAAFAQGELWTPLGVQGARWAEDPQGRPYASGGLSLPSRELLKTGHLLLQDGQWNGRSLVPPGWVQEMTRPHVKGYAWMEGIPDYGLLWWAAREEETEGWYATGYGGQYLAVFPASGVVVVATGRPCDHPPHRQIVTRMHRALAG</sequence>
<comment type="caution">
    <text evidence="2">The sequence shown here is derived from an EMBL/GenBank/DDBJ whole genome shotgun (WGS) entry which is preliminary data.</text>
</comment>